<evidence type="ECO:0000313" key="7">
    <source>
        <dbReference type="EMBL" id="PNV65341.1"/>
    </source>
</evidence>
<keyword evidence="5 6" id="KW-0472">Membrane</keyword>
<name>A0A2K2U4W1_9ACTN</name>
<feature type="transmembrane region" description="Helical" evidence="6">
    <location>
        <begin position="248"/>
        <end position="270"/>
    </location>
</feature>
<feature type="transmembrane region" description="Helical" evidence="6">
    <location>
        <begin position="429"/>
        <end position="448"/>
    </location>
</feature>
<dbReference type="PANTHER" id="PTHR43823">
    <property type="entry name" value="SPORULATION PROTEIN YKVU"/>
    <property type="match status" value="1"/>
</dbReference>
<evidence type="ECO:0000256" key="5">
    <source>
        <dbReference type="ARBA" id="ARBA00023136"/>
    </source>
</evidence>
<evidence type="ECO:0000256" key="1">
    <source>
        <dbReference type="ARBA" id="ARBA00004651"/>
    </source>
</evidence>
<dbReference type="InterPro" id="IPR002528">
    <property type="entry name" value="MATE_fam"/>
</dbReference>
<feature type="transmembrane region" description="Helical" evidence="6">
    <location>
        <begin position="108"/>
        <end position="126"/>
    </location>
</feature>
<organism evidence="7 8">
    <name type="scientific">Rubneribacter badeniensis</name>
    <dbReference type="NCBI Taxonomy" id="2070688"/>
    <lineage>
        <taxon>Bacteria</taxon>
        <taxon>Bacillati</taxon>
        <taxon>Actinomycetota</taxon>
        <taxon>Coriobacteriia</taxon>
        <taxon>Eggerthellales</taxon>
        <taxon>Eggerthellaceae</taxon>
        <taxon>Rubneribacter</taxon>
    </lineage>
</organism>
<accession>A0A2K2U4W1</accession>
<dbReference type="EMBL" id="PPEL01000035">
    <property type="protein sequence ID" value="PNV65341.1"/>
    <property type="molecule type" value="Genomic_DNA"/>
</dbReference>
<feature type="transmembrane region" description="Helical" evidence="6">
    <location>
        <begin position="282"/>
        <end position="305"/>
    </location>
</feature>
<dbReference type="PANTHER" id="PTHR43823:SF3">
    <property type="entry name" value="MULTIDRUG EXPORT PROTEIN MEPA"/>
    <property type="match status" value="1"/>
</dbReference>
<feature type="transmembrane region" description="Helical" evidence="6">
    <location>
        <begin position="25"/>
        <end position="46"/>
    </location>
</feature>
<dbReference type="GO" id="GO:0042910">
    <property type="term" value="F:xenobiotic transmembrane transporter activity"/>
    <property type="evidence" value="ECO:0007669"/>
    <property type="project" value="InterPro"/>
</dbReference>
<keyword evidence="3 6" id="KW-0812">Transmembrane</keyword>
<dbReference type="InterPro" id="IPR051327">
    <property type="entry name" value="MATE_MepA_subfamily"/>
</dbReference>
<comment type="caution">
    <text evidence="7">The sequence shown here is derived from an EMBL/GenBank/DDBJ whole genome shotgun (WGS) entry which is preliminary data.</text>
</comment>
<evidence type="ECO:0000256" key="6">
    <source>
        <dbReference type="SAM" id="Phobius"/>
    </source>
</evidence>
<protein>
    <submittedName>
        <fullName evidence="7">Multidrug transporter MatE</fullName>
    </submittedName>
</protein>
<dbReference type="GO" id="GO:0005886">
    <property type="term" value="C:plasma membrane"/>
    <property type="evidence" value="ECO:0007669"/>
    <property type="project" value="UniProtKB-SubCell"/>
</dbReference>
<feature type="transmembrane region" description="Helical" evidence="6">
    <location>
        <begin position="326"/>
        <end position="351"/>
    </location>
</feature>
<feature type="transmembrane region" description="Helical" evidence="6">
    <location>
        <begin position="146"/>
        <end position="169"/>
    </location>
</feature>
<comment type="subcellular location">
    <subcellularLocation>
        <location evidence="1">Cell membrane</location>
        <topology evidence="1">Multi-pass membrane protein</topology>
    </subcellularLocation>
</comment>
<proteinExistence type="predicted"/>
<keyword evidence="8" id="KW-1185">Reference proteome</keyword>
<keyword evidence="4 6" id="KW-1133">Transmembrane helix</keyword>
<evidence type="ECO:0000313" key="8">
    <source>
        <dbReference type="Proteomes" id="UP000236488"/>
    </source>
</evidence>
<reference evidence="7 8" key="1">
    <citation type="journal article" date="2018" name="Int. J. Syst. Evol. Microbiol.">
        <title>Rubneribacter badeniensis gen. nov., sp. nov. and Enteroscipio rubneri gen. nov., sp. nov., new members of the Eggerthellaceae isolated from human faeces.</title>
        <authorList>
            <person name="Danylec N."/>
            <person name="Gobl A."/>
            <person name="Stoll D.A."/>
            <person name="Hetzer B."/>
            <person name="Kulling S.E."/>
            <person name="Huch M."/>
        </authorList>
    </citation>
    <scope>NUCLEOTIDE SEQUENCE [LARGE SCALE GENOMIC DNA]</scope>
    <source>
        <strain evidence="7 8">ResAG-85</strain>
    </source>
</reference>
<keyword evidence="2" id="KW-1003">Cell membrane</keyword>
<dbReference type="Pfam" id="PF01554">
    <property type="entry name" value="MatE"/>
    <property type="match status" value="2"/>
</dbReference>
<feature type="transmembrane region" description="Helical" evidence="6">
    <location>
        <begin position="206"/>
        <end position="225"/>
    </location>
</feature>
<sequence>MAEKAVATVASDESRELSTKPVHGLFVKYSLITLIGMAAQAVMVILEGVIIGNGLGSFGLAVVGIIMPLELLNLALGGALGMGVATVAGNRLGAGDADGARKAFSQGFWLSAYLIVAVSVLIFAFAPQIALVLGATPDLADGVVEFIRIFMCFYPFCILGQMMGSVLRVDEKPGLATAAQFGSAVLAVVWLYCSVFLANLGIAGAAVYYGTSIGLWFVVIFYFVFSKNTKFKIRFSDMKLDGALCREILVIGLPTFLMQAASLVYTTVINNYLGALGGDLEISAFAILNGYLVYILNMMWLCSTYGVQPLASVNYGARRADRLKTLIRVAVADTAVAIAAISALFIVFAAPICAVFCGDEPDLVALASENALPLCLLACLGATSNVMSAYFQAVDKVVLATVLGMSRYLIFTVPCIMIMSSFMGVTGVWWAQPVADALCFAFTLVFVARELRRLNALKTTDAPRDAADKEGAVA</sequence>
<evidence type="ECO:0000256" key="2">
    <source>
        <dbReference type="ARBA" id="ARBA00022475"/>
    </source>
</evidence>
<feature type="transmembrane region" description="Helical" evidence="6">
    <location>
        <begin position="58"/>
        <end position="87"/>
    </location>
</feature>
<dbReference type="AlphaFoldDB" id="A0A2K2U4W1"/>
<feature type="transmembrane region" description="Helical" evidence="6">
    <location>
        <begin position="181"/>
        <end position="200"/>
    </location>
</feature>
<dbReference type="Proteomes" id="UP000236488">
    <property type="component" value="Unassembled WGS sequence"/>
</dbReference>
<dbReference type="GO" id="GO:0015297">
    <property type="term" value="F:antiporter activity"/>
    <property type="evidence" value="ECO:0007669"/>
    <property type="project" value="InterPro"/>
</dbReference>
<gene>
    <name evidence="7" type="ORF">C2L80_07110</name>
</gene>
<feature type="transmembrane region" description="Helical" evidence="6">
    <location>
        <begin position="371"/>
        <end position="391"/>
    </location>
</feature>
<feature type="transmembrane region" description="Helical" evidence="6">
    <location>
        <begin position="398"/>
        <end position="423"/>
    </location>
</feature>
<evidence type="ECO:0000256" key="4">
    <source>
        <dbReference type="ARBA" id="ARBA00022989"/>
    </source>
</evidence>
<dbReference type="RefSeq" id="WP_087197782.1">
    <property type="nucleotide sequence ID" value="NZ_PPEL01000035.1"/>
</dbReference>
<evidence type="ECO:0000256" key="3">
    <source>
        <dbReference type="ARBA" id="ARBA00022692"/>
    </source>
</evidence>